<evidence type="ECO:0000256" key="5">
    <source>
        <dbReference type="SAM" id="MobiDB-lite"/>
    </source>
</evidence>
<dbReference type="PANTHER" id="PTHR43273:SF8">
    <property type="entry name" value="RADICAL SAM DOMAIN PROTEIN"/>
    <property type="match status" value="1"/>
</dbReference>
<dbReference type="Pfam" id="PF04055">
    <property type="entry name" value="Radical_SAM"/>
    <property type="match status" value="1"/>
</dbReference>
<dbReference type="AlphaFoldDB" id="A0A1H1T2A6"/>
<dbReference type="NCBIfam" id="TIGR04269">
    <property type="entry name" value="SAM_SPASM_FxsB"/>
    <property type="match status" value="1"/>
</dbReference>
<dbReference type="InterPro" id="IPR026335">
    <property type="entry name" value="rSAM_SPASM_FxsB"/>
</dbReference>
<evidence type="ECO:0000256" key="4">
    <source>
        <dbReference type="ARBA" id="ARBA00023014"/>
    </source>
</evidence>
<evidence type="ECO:0000313" key="7">
    <source>
        <dbReference type="EMBL" id="SDS54116.1"/>
    </source>
</evidence>
<dbReference type="GO" id="GO:0051536">
    <property type="term" value="F:iron-sulfur cluster binding"/>
    <property type="evidence" value="ECO:0007669"/>
    <property type="project" value="UniProtKB-KW"/>
</dbReference>
<gene>
    <name evidence="7" type="ORF">SAMN04489716_1012</name>
</gene>
<dbReference type="SUPFAM" id="SSF102114">
    <property type="entry name" value="Radical SAM enzymes"/>
    <property type="match status" value="1"/>
</dbReference>
<keyword evidence="3" id="KW-0408">Iron</keyword>
<evidence type="ECO:0000256" key="2">
    <source>
        <dbReference type="ARBA" id="ARBA00022723"/>
    </source>
</evidence>
<proteinExistence type="predicted"/>
<dbReference type="PROSITE" id="PS51918">
    <property type="entry name" value="RADICAL_SAM"/>
    <property type="match status" value="1"/>
</dbReference>
<protein>
    <recommendedName>
        <fullName evidence="6">Radical SAM core domain-containing protein</fullName>
    </recommendedName>
</protein>
<reference evidence="7 8" key="1">
    <citation type="submission" date="2016-10" db="EMBL/GenBank/DDBJ databases">
        <authorList>
            <person name="de Groot N.N."/>
        </authorList>
    </citation>
    <scope>NUCLEOTIDE SEQUENCE [LARGE SCALE GENOMIC DNA]</scope>
    <source>
        <strain evidence="7 8">DSM 43941</strain>
    </source>
</reference>
<evidence type="ECO:0000313" key="8">
    <source>
        <dbReference type="Proteomes" id="UP000198688"/>
    </source>
</evidence>
<dbReference type="Proteomes" id="UP000198688">
    <property type="component" value="Chromosome I"/>
</dbReference>
<accession>A0A1H1T2A6</accession>
<feature type="domain" description="Radical SAM core" evidence="6">
    <location>
        <begin position="22"/>
        <end position="261"/>
    </location>
</feature>
<dbReference type="InterPro" id="IPR007197">
    <property type="entry name" value="rSAM"/>
</dbReference>
<dbReference type="CDD" id="cd01335">
    <property type="entry name" value="Radical_SAM"/>
    <property type="match status" value="1"/>
</dbReference>
<name>A0A1H1T2A6_9ACTN</name>
<dbReference type="GO" id="GO:0046872">
    <property type="term" value="F:metal ion binding"/>
    <property type="evidence" value="ECO:0007669"/>
    <property type="project" value="UniProtKB-KW"/>
</dbReference>
<sequence length="399" mass="43781">MATIWPDQGLDVATLLASGWRPTPVREVVLKVHQRCNLACDYCYVYTMADRSWRDRPPVISREVWLAVARRMAEHAAAHDLPSMALVLHGGEPLLAGRDLLGRLIEDFRAAFTGVSRLDVRMQTNGTLLDEDTLELLAGHRVTVGVSLDGPADANDRRRRRADGRGSHADVQRALRLLGQERYRAVYGGLLCTIDVTTDPLECYRELLAHRPPSVDLLLPHANWQVPPPRPPGSGPAPYADWLITVFDRWYGAPHRETRIRLLDDLTALVLGGAGRSEQAGLSPVAVLIAETDGSIELVDSLKSAYPGACRTGLTVFADTLDAALRYPGMAARQIGRQALSDTCHACAECSVCGGGHYAHRFRPESGFRHPSVYCADIIRLIAHIRGRVITDLACLSPN</sequence>
<feature type="region of interest" description="Disordered" evidence="5">
    <location>
        <begin position="148"/>
        <end position="167"/>
    </location>
</feature>
<dbReference type="SFLD" id="SFLDS00029">
    <property type="entry name" value="Radical_SAM"/>
    <property type="match status" value="1"/>
</dbReference>
<evidence type="ECO:0000256" key="1">
    <source>
        <dbReference type="ARBA" id="ARBA00022691"/>
    </source>
</evidence>
<evidence type="ECO:0000259" key="6">
    <source>
        <dbReference type="PROSITE" id="PS51918"/>
    </source>
</evidence>
<evidence type="ECO:0000256" key="3">
    <source>
        <dbReference type="ARBA" id="ARBA00023004"/>
    </source>
</evidence>
<dbReference type="GO" id="GO:0016491">
    <property type="term" value="F:oxidoreductase activity"/>
    <property type="evidence" value="ECO:0007669"/>
    <property type="project" value="InterPro"/>
</dbReference>
<dbReference type="RefSeq" id="WP_092542034.1">
    <property type="nucleotide sequence ID" value="NZ_BOMJ01000096.1"/>
</dbReference>
<dbReference type="SFLD" id="SFLDG01067">
    <property type="entry name" value="SPASM/twitch_domain_containing"/>
    <property type="match status" value="1"/>
</dbReference>
<dbReference type="EMBL" id="LT629758">
    <property type="protein sequence ID" value="SDS54116.1"/>
    <property type="molecule type" value="Genomic_DNA"/>
</dbReference>
<dbReference type="InterPro" id="IPR023867">
    <property type="entry name" value="Sulphatase_maturase_rSAM"/>
</dbReference>
<dbReference type="InterPro" id="IPR058240">
    <property type="entry name" value="rSAM_sf"/>
</dbReference>
<keyword evidence="1" id="KW-0949">S-adenosyl-L-methionine</keyword>
<keyword evidence="2" id="KW-0479">Metal-binding</keyword>
<dbReference type="OrthoDB" id="9782387at2"/>
<dbReference type="PANTHER" id="PTHR43273">
    <property type="entry name" value="ANAEROBIC SULFATASE-MATURATING ENZYME HOMOLOG ASLB-RELATED"/>
    <property type="match status" value="1"/>
</dbReference>
<dbReference type="SFLD" id="SFLDG01386">
    <property type="entry name" value="main_SPASM_domain-containing"/>
    <property type="match status" value="1"/>
</dbReference>
<organism evidence="7 8">
    <name type="scientific">Actinoplanes derwentensis</name>
    <dbReference type="NCBI Taxonomy" id="113562"/>
    <lineage>
        <taxon>Bacteria</taxon>
        <taxon>Bacillati</taxon>
        <taxon>Actinomycetota</taxon>
        <taxon>Actinomycetes</taxon>
        <taxon>Micromonosporales</taxon>
        <taxon>Micromonosporaceae</taxon>
        <taxon>Actinoplanes</taxon>
    </lineage>
</organism>
<dbReference type="Gene3D" id="3.20.20.70">
    <property type="entry name" value="Aldolase class I"/>
    <property type="match status" value="1"/>
</dbReference>
<dbReference type="InterPro" id="IPR013785">
    <property type="entry name" value="Aldolase_TIM"/>
</dbReference>
<dbReference type="STRING" id="113562.SAMN04489716_1012"/>
<dbReference type="SFLD" id="SFLDG01072">
    <property type="entry name" value="dehydrogenase_like"/>
    <property type="match status" value="1"/>
</dbReference>
<keyword evidence="4" id="KW-0411">Iron-sulfur</keyword>
<keyword evidence="8" id="KW-1185">Reference proteome</keyword>